<protein>
    <recommendedName>
        <fullName evidence="4">Peptidase M23-like protein</fullName>
    </recommendedName>
</protein>
<keyword evidence="1" id="KW-0732">Signal</keyword>
<gene>
    <name evidence="2" type="ORF">BLA60_18060</name>
</gene>
<evidence type="ECO:0000256" key="1">
    <source>
        <dbReference type="SAM" id="SignalP"/>
    </source>
</evidence>
<dbReference type="AlphaFoldDB" id="A0A7Z0WMG0"/>
<reference evidence="2 3" key="1">
    <citation type="submission" date="2016-12" db="EMBL/GenBank/DDBJ databases">
        <title>The draft genome sequence of Actinophytocola xinjiangensis.</title>
        <authorList>
            <person name="Wang W."/>
            <person name="Yuan L."/>
        </authorList>
    </citation>
    <scope>NUCLEOTIDE SEQUENCE [LARGE SCALE GENOMIC DNA]</scope>
    <source>
        <strain evidence="2 3">CGMCC 4.4663</strain>
    </source>
</reference>
<dbReference type="EMBL" id="MSIF01000008">
    <property type="protein sequence ID" value="OLF09695.1"/>
    <property type="molecule type" value="Genomic_DNA"/>
</dbReference>
<name>A0A7Z0WMG0_9PSEU</name>
<feature type="signal peptide" evidence="1">
    <location>
        <begin position="1"/>
        <end position="30"/>
    </location>
</feature>
<keyword evidence="3" id="KW-1185">Reference proteome</keyword>
<dbReference type="Proteomes" id="UP000185696">
    <property type="component" value="Unassembled WGS sequence"/>
</dbReference>
<dbReference type="OrthoDB" id="4154849at2"/>
<evidence type="ECO:0000313" key="3">
    <source>
        <dbReference type="Proteomes" id="UP000185696"/>
    </source>
</evidence>
<proteinExistence type="predicted"/>
<evidence type="ECO:0000313" key="2">
    <source>
        <dbReference type="EMBL" id="OLF09695.1"/>
    </source>
</evidence>
<accession>A0A7Z0WMG0</accession>
<feature type="chain" id="PRO_5030716417" description="Peptidase M23-like protein" evidence="1">
    <location>
        <begin position="31"/>
        <end position="226"/>
    </location>
</feature>
<evidence type="ECO:0008006" key="4">
    <source>
        <dbReference type="Google" id="ProtNLM"/>
    </source>
</evidence>
<sequence>MRLVKRFQSVVAVVAAGMGLLLAAPATAQAHEVPDALTVYPPIQGASTWDRFGLSGPAGHHRVFSNWGYLNDWSVDIYRNPGATVVSPFGSRTAAGHAVTVRVVTVRPGCATGQLADGGYRIGLEATDNVTGAVIARADVMHVDRKPAAIAVGATVGPWTKLGETGRFRYSSCYQVNGDTGAHIHLEVINHHRYSCYLPRAANTELGDETAIGRAGLHYGGPRAAC</sequence>
<comment type="caution">
    <text evidence="2">The sequence shown here is derived from an EMBL/GenBank/DDBJ whole genome shotgun (WGS) entry which is preliminary data.</text>
</comment>
<organism evidence="2 3">
    <name type="scientific">Actinophytocola xinjiangensis</name>
    <dbReference type="NCBI Taxonomy" id="485602"/>
    <lineage>
        <taxon>Bacteria</taxon>
        <taxon>Bacillati</taxon>
        <taxon>Actinomycetota</taxon>
        <taxon>Actinomycetes</taxon>
        <taxon>Pseudonocardiales</taxon>
        <taxon>Pseudonocardiaceae</taxon>
    </lineage>
</organism>